<dbReference type="Pfam" id="PF00583">
    <property type="entry name" value="Acetyltransf_1"/>
    <property type="match status" value="1"/>
</dbReference>
<dbReference type="SUPFAM" id="SSF55729">
    <property type="entry name" value="Acyl-CoA N-acyltransferases (Nat)"/>
    <property type="match status" value="1"/>
</dbReference>
<name>A0ABP5KE41_9ACTN</name>
<comment type="caution">
    <text evidence="2">The sequence shown here is derived from an EMBL/GenBank/DDBJ whole genome shotgun (WGS) entry which is preliminary data.</text>
</comment>
<evidence type="ECO:0000259" key="1">
    <source>
        <dbReference type="PROSITE" id="PS51186"/>
    </source>
</evidence>
<feature type="domain" description="N-acetyltransferase" evidence="1">
    <location>
        <begin position="4"/>
        <end position="160"/>
    </location>
</feature>
<dbReference type="RefSeq" id="WP_344305060.1">
    <property type="nucleotide sequence ID" value="NZ_BAAAQQ010000013.1"/>
</dbReference>
<dbReference type="Proteomes" id="UP001500575">
    <property type="component" value="Unassembled WGS sequence"/>
</dbReference>
<gene>
    <name evidence="2" type="ORF">GCM10009843_34520</name>
</gene>
<evidence type="ECO:0000313" key="3">
    <source>
        <dbReference type="Proteomes" id="UP001500575"/>
    </source>
</evidence>
<dbReference type="InterPro" id="IPR016181">
    <property type="entry name" value="Acyl_CoA_acyltransferase"/>
</dbReference>
<accession>A0ABP5KE41</accession>
<keyword evidence="3" id="KW-1185">Reference proteome</keyword>
<sequence>MRSFELRAATPADVEAGGRLHRACWRETYGPLVDPGLLLARLGDPLDWVERWRQLVAHQPPMLAVHDDEPVGFAMAGPARREDAPTGFELYAVYARTAWHGSGVGQALFDAVVGENPCHCWVLEANDQARAFYAKQGMLPDGMRKRYDPLDAWELRVTRT</sequence>
<organism evidence="2 3">
    <name type="scientific">Nocardioides bigeumensis</name>
    <dbReference type="NCBI Taxonomy" id="433657"/>
    <lineage>
        <taxon>Bacteria</taxon>
        <taxon>Bacillati</taxon>
        <taxon>Actinomycetota</taxon>
        <taxon>Actinomycetes</taxon>
        <taxon>Propionibacteriales</taxon>
        <taxon>Nocardioidaceae</taxon>
        <taxon>Nocardioides</taxon>
    </lineage>
</organism>
<dbReference type="CDD" id="cd04301">
    <property type="entry name" value="NAT_SF"/>
    <property type="match status" value="1"/>
</dbReference>
<reference evidence="3" key="1">
    <citation type="journal article" date="2019" name="Int. J. Syst. Evol. Microbiol.">
        <title>The Global Catalogue of Microorganisms (GCM) 10K type strain sequencing project: providing services to taxonomists for standard genome sequencing and annotation.</title>
        <authorList>
            <consortium name="The Broad Institute Genomics Platform"/>
            <consortium name="The Broad Institute Genome Sequencing Center for Infectious Disease"/>
            <person name="Wu L."/>
            <person name="Ma J."/>
        </authorList>
    </citation>
    <scope>NUCLEOTIDE SEQUENCE [LARGE SCALE GENOMIC DNA]</scope>
    <source>
        <strain evidence="3">JCM 16021</strain>
    </source>
</reference>
<dbReference type="InterPro" id="IPR000182">
    <property type="entry name" value="GNAT_dom"/>
</dbReference>
<proteinExistence type="predicted"/>
<protein>
    <submittedName>
        <fullName evidence="2">GNAT family N-acetyltransferase</fullName>
    </submittedName>
</protein>
<dbReference type="PROSITE" id="PS51186">
    <property type="entry name" value="GNAT"/>
    <property type="match status" value="1"/>
</dbReference>
<evidence type="ECO:0000313" key="2">
    <source>
        <dbReference type="EMBL" id="GAA2131214.1"/>
    </source>
</evidence>
<dbReference type="Gene3D" id="3.40.630.30">
    <property type="match status" value="1"/>
</dbReference>
<dbReference type="EMBL" id="BAAAQQ010000013">
    <property type="protein sequence ID" value="GAA2131214.1"/>
    <property type="molecule type" value="Genomic_DNA"/>
</dbReference>